<evidence type="ECO:0000259" key="5">
    <source>
        <dbReference type="PROSITE" id="PS01124"/>
    </source>
</evidence>
<dbReference type="Proteomes" id="UP000273270">
    <property type="component" value="Chromosome"/>
</dbReference>
<evidence type="ECO:0000256" key="2">
    <source>
        <dbReference type="ARBA" id="ARBA00023125"/>
    </source>
</evidence>
<gene>
    <name evidence="6" type="ORF">EG346_02145</name>
</gene>
<dbReference type="PANTHER" id="PTHR43280">
    <property type="entry name" value="ARAC-FAMILY TRANSCRIPTIONAL REGULATOR"/>
    <property type="match status" value="1"/>
</dbReference>
<feature type="transmembrane region" description="Helical" evidence="4">
    <location>
        <begin position="348"/>
        <end position="370"/>
    </location>
</feature>
<accession>A0A3G6LUZ3</accession>
<dbReference type="InterPro" id="IPR009057">
    <property type="entry name" value="Homeodomain-like_sf"/>
</dbReference>
<dbReference type="Pfam" id="PF12833">
    <property type="entry name" value="HTH_18"/>
    <property type="match status" value="1"/>
</dbReference>
<dbReference type="SUPFAM" id="SSF46689">
    <property type="entry name" value="Homeodomain-like"/>
    <property type="match status" value="1"/>
</dbReference>
<keyword evidence="2" id="KW-0238">DNA-binding</keyword>
<evidence type="ECO:0000256" key="3">
    <source>
        <dbReference type="ARBA" id="ARBA00023163"/>
    </source>
</evidence>
<dbReference type="PROSITE" id="PS01124">
    <property type="entry name" value="HTH_ARAC_FAMILY_2"/>
    <property type="match status" value="1"/>
</dbReference>
<keyword evidence="4" id="KW-1133">Transmembrane helix</keyword>
<keyword evidence="1" id="KW-0805">Transcription regulation</keyword>
<keyword evidence="3" id="KW-0804">Transcription</keyword>
<reference evidence="7" key="1">
    <citation type="submission" date="2018-11" db="EMBL/GenBank/DDBJ databases">
        <title>Proposal to divide the Flavobacteriaceae and reorganize its genera based on Amino Acid Identity values calculated from whole genome sequences.</title>
        <authorList>
            <person name="Nicholson A.C."/>
            <person name="Gulvik C.A."/>
            <person name="Whitney A.M."/>
            <person name="Humrighouse B.W."/>
            <person name="Bell M."/>
            <person name="Holmes B."/>
            <person name="Steigerwalt A.G."/>
            <person name="Villarma A."/>
            <person name="Sheth M."/>
            <person name="Batra D."/>
            <person name="Pryor J."/>
            <person name="Bernardet J.-F."/>
            <person name="Hugo C."/>
            <person name="Kampfer P."/>
            <person name="Newman J."/>
            <person name="McQuiston J.R."/>
        </authorList>
    </citation>
    <scope>NUCLEOTIDE SEQUENCE [LARGE SCALE GENOMIC DNA]</scope>
    <source>
        <strain evidence="7">G0188</strain>
    </source>
</reference>
<dbReference type="Gene3D" id="1.25.40.10">
    <property type="entry name" value="Tetratricopeptide repeat domain"/>
    <property type="match status" value="1"/>
</dbReference>
<keyword evidence="4" id="KW-0812">Transmembrane</keyword>
<feature type="domain" description="HTH araC/xylS-type" evidence="5">
    <location>
        <begin position="422"/>
        <end position="524"/>
    </location>
</feature>
<organism evidence="6 7">
    <name type="scientific">Chryseobacterium carnipullorum</name>
    <dbReference type="NCBI Taxonomy" id="1124835"/>
    <lineage>
        <taxon>Bacteria</taxon>
        <taxon>Pseudomonadati</taxon>
        <taxon>Bacteroidota</taxon>
        <taxon>Flavobacteriia</taxon>
        <taxon>Flavobacteriales</taxon>
        <taxon>Weeksellaceae</taxon>
        <taxon>Chryseobacterium group</taxon>
        <taxon>Chryseobacterium</taxon>
    </lineage>
</organism>
<dbReference type="GO" id="GO:0003700">
    <property type="term" value="F:DNA-binding transcription factor activity"/>
    <property type="evidence" value="ECO:0007669"/>
    <property type="project" value="InterPro"/>
</dbReference>
<evidence type="ECO:0000313" key="7">
    <source>
        <dbReference type="Proteomes" id="UP000273270"/>
    </source>
</evidence>
<dbReference type="Gene3D" id="1.10.10.60">
    <property type="entry name" value="Homeodomain-like"/>
    <property type="match status" value="2"/>
</dbReference>
<dbReference type="RefSeq" id="WP_123876851.1">
    <property type="nucleotide sequence ID" value="NZ_CP033920.1"/>
</dbReference>
<dbReference type="GO" id="GO:0043565">
    <property type="term" value="F:sequence-specific DNA binding"/>
    <property type="evidence" value="ECO:0007669"/>
    <property type="project" value="InterPro"/>
</dbReference>
<keyword evidence="4" id="KW-0472">Membrane</keyword>
<evidence type="ECO:0000313" key="6">
    <source>
        <dbReference type="EMBL" id="AZA47070.1"/>
    </source>
</evidence>
<proteinExistence type="predicted"/>
<keyword evidence="7" id="KW-1185">Reference proteome</keyword>
<dbReference type="InterPro" id="IPR011990">
    <property type="entry name" value="TPR-like_helical_dom_sf"/>
</dbReference>
<protein>
    <submittedName>
        <fullName evidence="6">AraC family transcriptional regulator</fullName>
    </submittedName>
</protein>
<dbReference type="AlphaFoldDB" id="A0A3G6LUZ3"/>
<name>A0A3G6LUZ3_CHRCU</name>
<dbReference type="PANTHER" id="PTHR43280:SF29">
    <property type="entry name" value="ARAC-FAMILY TRANSCRIPTIONAL REGULATOR"/>
    <property type="match status" value="1"/>
</dbReference>
<dbReference type="SUPFAM" id="SSF48452">
    <property type="entry name" value="TPR-like"/>
    <property type="match status" value="1"/>
</dbReference>
<dbReference type="EMBL" id="CP033920">
    <property type="protein sequence ID" value="AZA47070.1"/>
    <property type="molecule type" value="Genomic_DNA"/>
</dbReference>
<evidence type="ECO:0000256" key="4">
    <source>
        <dbReference type="SAM" id="Phobius"/>
    </source>
</evidence>
<evidence type="ECO:0000256" key="1">
    <source>
        <dbReference type="ARBA" id="ARBA00023015"/>
    </source>
</evidence>
<sequence>MRYDNFEENDIRAFNFLNPYIQKAKQEKNYRELAQAYKDAISFSPNHKLYYADSIIWAASKTGDKDLLGASYLTKGTVFYFNHKKFKLALDEYLKAWNYLENTKDEYLYYKNLYHIGVVKSYLGYHEETLDIFEKCRNYFSSKKIPPGFPNLEYNNKKGYLNSLHQNIICLIELDRLNEASLLIDEGLTGASSHIDFYIERSYFYKLQGIIDFKKKNYDKAISNFNNALAGVEKKNDFTNASAIYFYKGKSLLSKNDVNNAVCYFKKVDSIFSKHQFILPEVRENYEILINHSKKTKNEKIELYFTNQLLKVDLILSTDFRYLLEKIHKEYDTKDLLRAKKRLENSRLYGYGIAAFSMSLLILIFTITFFRRRKEREIHKKYEELLLKIAQDNTEKPKDEFVHKPKNSKLSVEMVSDLLNKLNILEQTNFFLEKGLTQNKLASKLKTNTTYLSEIVNEYKGHHFNIYLNHLRIQYVTKKLYESKIWRSYSIETLAKECGFSNRSNFSKVFTEVNNISPADFIRKREGELKQMPD</sequence>
<dbReference type="KEGG" id="ccau:EG346_02145"/>
<dbReference type="SMART" id="SM00342">
    <property type="entry name" value="HTH_ARAC"/>
    <property type="match status" value="1"/>
</dbReference>
<dbReference type="InterPro" id="IPR018060">
    <property type="entry name" value="HTH_AraC"/>
</dbReference>
<dbReference type="OrthoDB" id="5295174at2"/>